<organism evidence="3 4">
    <name type="scientific">Cylindrotheca closterium</name>
    <dbReference type="NCBI Taxonomy" id="2856"/>
    <lineage>
        <taxon>Eukaryota</taxon>
        <taxon>Sar</taxon>
        <taxon>Stramenopiles</taxon>
        <taxon>Ochrophyta</taxon>
        <taxon>Bacillariophyta</taxon>
        <taxon>Bacillariophyceae</taxon>
        <taxon>Bacillariophycidae</taxon>
        <taxon>Bacillariales</taxon>
        <taxon>Bacillariaceae</taxon>
        <taxon>Cylindrotheca</taxon>
    </lineage>
</organism>
<keyword evidence="4" id="KW-1185">Reference proteome</keyword>
<keyword evidence="1" id="KW-0175">Coiled coil</keyword>
<proteinExistence type="predicted"/>
<feature type="compositionally biased region" description="Basic and acidic residues" evidence="2">
    <location>
        <begin position="513"/>
        <end position="528"/>
    </location>
</feature>
<sequence>MTTADLESPANQSSSTSPKSSSARSSVLERARAYSRKIEEETERRSQSPHSRSQHSRPSGNRPSTHARAYASLEQEQSRQQDSTSVKMQEGGGSPARSLRSRGERTHQSGENPVVSPELLVDALSGHEDGLLAIAERLMEHYDHGYDAMGEAIIDAFADVQKLFQHVVEAAHMEGAAFEASRREEEVRARGGEEQYNEDGQNGGPLSPNGPGRHDEFVDQDVKDCLTEAIRKGTVLKEQQKFSECFELYESACDSASALLPVDSDHRGRLQLSLSRAQSMDPDRACAILRYAMDDVLRSGMRAHKVPLPDPSKRADVVLSKPSGHPTMTGTSGQVIQSNEEALNSMVEEMKDMMSAPIYKDTPLQGVSTRFFEALSDSQKQQKRQEQKLEQNLGKLKGDFLLARAEWEEKLTHAQEQAELLRRRAGGVGTDSSIMDDSRSIAQSLHSKSMQDDTRSTGSGFNHSSFTKHPAVESVVSMGSGLGKHARTLVGSFACGSGIDEPNGQVSNATQAWRERRNGNVTVDKSRYADNYSPNGRSFRDNGRHVDV</sequence>
<feature type="region of interest" description="Disordered" evidence="2">
    <location>
        <begin position="497"/>
        <end position="548"/>
    </location>
</feature>
<comment type="caution">
    <text evidence="3">The sequence shown here is derived from an EMBL/GenBank/DDBJ whole genome shotgun (WGS) entry which is preliminary data.</text>
</comment>
<dbReference type="EMBL" id="CAKOGP040001758">
    <property type="protein sequence ID" value="CAJ1949679.1"/>
    <property type="molecule type" value="Genomic_DNA"/>
</dbReference>
<feature type="compositionally biased region" description="Polar residues" evidence="2">
    <location>
        <begin position="74"/>
        <end position="87"/>
    </location>
</feature>
<evidence type="ECO:0000313" key="3">
    <source>
        <dbReference type="EMBL" id="CAJ1949679.1"/>
    </source>
</evidence>
<feature type="compositionally biased region" description="Polar residues" evidence="2">
    <location>
        <begin position="456"/>
        <end position="466"/>
    </location>
</feature>
<feature type="region of interest" description="Disordered" evidence="2">
    <location>
        <begin position="178"/>
        <end position="213"/>
    </location>
</feature>
<feature type="coiled-coil region" evidence="1">
    <location>
        <begin position="372"/>
        <end position="424"/>
    </location>
</feature>
<feature type="region of interest" description="Disordered" evidence="2">
    <location>
        <begin position="444"/>
        <end position="466"/>
    </location>
</feature>
<accession>A0AAD2FQK0</accession>
<protein>
    <submittedName>
        <fullName evidence="3">Uncharacterized protein</fullName>
    </submittedName>
</protein>
<dbReference type="Proteomes" id="UP001295423">
    <property type="component" value="Unassembled WGS sequence"/>
</dbReference>
<feature type="compositionally biased region" description="Low complexity" evidence="2">
    <location>
        <begin position="48"/>
        <end position="59"/>
    </location>
</feature>
<feature type="region of interest" description="Disordered" evidence="2">
    <location>
        <begin position="1"/>
        <end position="114"/>
    </location>
</feature>
<dbReference type="AlphaFoldDB" id="A0AAD2FQK0"/>
<name>A0AAD2FQK0_9STRA</name>
<evidence type="ECO:0000256" key="1">
    <source>
        <dbReference type="SAM" id="Coils"/>
    </source>
</evidence>
<feature type="compositionally biased region" description="Basic and acidic residues" evidence="2">
    <location>
        <begin position="180"/>
        <end position="193"/>
    </location>
</feature>
<feature type="compositionally biased region" description="Low complexity" evidence="2">
    <location>
        <begin position="8"/>
        <end position="26"/>
    </location>
</feature>
<reference evidence="3" key="1">
    <citation type="submission" date="2023-08" db="EMBL/GenBank/DDBJ databases">
        <authorList>
            <person name="Audoor S."/>
            <person name="Bilcke G."/>
        </authorList>
    </citation>
    <scope>NUCLEOTIDE SEQUENCE</scope>
</reference>
<feature type="compositionally biased region" description="Basic and acidic residues" evidence="2">
    <location>
        <begin position="538"/>
        <end position="548"/>
    </location>
</feature>
<feature type="compositionally biased region" description="Basic and acidic residues" evidence="2">
    <location>
        <begin position="27"/>
        <end position="46"/>
    </location>
</feature>
<evidence type="ECO:0000256" key="2">
    <source>
        <dbReference type="SAM" id="MobiDB-lite"/>
    </source>
</evidence>
<evidence type="ECO:0000313" key="4">
    <source>
        <dbReference type="Proteomes" id="UP001295423"/>
    </source>
</evidence>
<gene>
    <name evidence="3" type="ORF">CYCCA115_LOCUS12218</name>
</gene>